<organism evidence="1 2">
    <name type="scientific">Candidatus Nomurabacteria bacterium RIFCSPHIGHO2_02_FULL_42_24</name>
    <dbReference type="NCBI Taxonomy" id="1801757"/>
    <lineage>
        <taxon>Bacteria</taxon>
        <taxon>Candidatus Nomuraibacteriota</taxon>
    </lineage>
</organism>
<dbReference type="InterPro" id="IPR012657">
    <property type="entry name" value="23S_rRNA-intervening_sequence"/>
</dbReference>
<dbReference type="NCBIfam" id="TIGR02436">
    <property type="entry name" value="four helix bundle protein"/>
    <property type="match status" value="1"/>
</dbReference>
<evidence type="ECO:0008006" key="3">
    <source>
        <dbReference type="Google" id="ProtNLM"/>
    </source>
</evidence>
<accession>A0A1F6WIZ6</accession>
<proteinExistence type="predicted"/>
<dbReference type="EMBL" id="MFUH01000019">
    <property type="protein sequence ID" value="OGI81756.1"/>
    <property type="molecule type" value="Genomic_DNA"/>
</dbReference>
<dbReference type="PANTHER" id="PTHR38471:SF2">
    <property type="entry name" value="FOUR HELIX BUNDLE PROTEIN"/>
    <property type="match status" value="1"/>
</dbReference>
<dbReference type="Pfam" id="PF05635">
    <property type="entry name" value="23S_rRNA_IVP"/>
    <property type="match status" value="1"/>
</dbReference>
<evidence type="ECO:0000313" key="2">
    <source>
        <dbReference type="Proteomes" id="UP000179880"/>
    </source>
</evidence>
<dbReference type="Gene3D" id="1.20.1440.60">
    <property type="entry name" value="23S rRNA-intervening sequence"/>
    <property type="match status" value="1"/>
</dbReference>
<dbReference type="PANTHER" id="PTHR38471">
    <property type="entry name" value="FOUR HELIX BUNDLE PROTEIN"/>
    <property type="match status" value="1"/>
</dbReference>
<dbReference type="AlphaFoldDB" id="A0A1F6WIZ6"/>
<dbReference type="InterPro" id="IPR036583">
    <property type="entry name" value="23S_rRNA_IVS_sf"/>
</dbReference>
<sequence>MQNIPNSNVIHSYKDLVVWQKAVDLSVKIYDLTEKFPNEEKFGLVSQMRRAGVSIPSNIAEGRMRGTRKDFLSFLRISYGSGAELETQLEISKRLLKTGRLDYLKVDLNLEEVMKMLNVMIKNMNPELKANEAKSYKL</sequence>
<evidence type="ECO:0000313" key="1">
    <source>
        <dbReference type="EMBL" id="OGI81756.1"/>
    </source>
</evidence>
<name>A0A1F6WIZ6_9BACT</name>
<dbReference type="CDD" id="cd16377">
    <property type="entry name" value="23S_rRNA_IVP_like"/>
    <property type="match status" value="1"/>
</dbReference>
<reference evidence="1 2" key="1">
    <citation type="journal article" date="2016" name="Nat. Commun.">
        <title>Thousands of microbial genomes shed light on interconnected biogeochemical processes in an aquifer system.</title>
        <authorList>
            <person name="Anantharaman K."/>
            <person name="Brown C.T."/>
            <person name="Hug L.A."/>
            <person name="Sharon I."/>
            <person name="Castelle C.J."/>
            <person name="Probst A.J."/>
            <person name="Thomas B.C."/>
            <person name="Singh A."/>
            <person name="Wilkins M.J."/>
            <person name="Karaoz U."/>
            <person name="Brodie E.L."/>
            <person name="Williams K.H."/>
            <person name="Hubbard S.S."/>
            <person name="Banfield J.F."/>
        </authorList>
    </citation>
    <scope>NUCLEOTIDE SEQUENCE [LARGE SCALE GENOMIC DNA]</scope>
</reference>
<gene>
    <name evidence="1" type="ORF">A3B93_00550</name>
</gene>
<dbReference type="SUPFAM" id="SSF158446">
    <property type="entry name" value="IVS-encoded protein-like"/>
    <property type="match status" value="1"/>
</dbReference>
<comment type="caution">
    <text evidence="1">The sequence shown here is derived from an EMBL/GenBank/DDBJ whole genome shotgun (WGS) entry which is preliminary data.</text>
</comment>
<dbReference type="Proteomes" id="UP000179880">
    <property type="component" value="Unassembled WGS sequence"/>
</dbReference>
<protein>
    <recommendedName>
        <fullName evidence="3">Four helix bundle protein</fullName>
    </recommendedName>
</protein>